<sequence>MENLEERKTDVSAQQITHISRNVGGQQETPKIYSFPNEDKVSIRETFNRVGSERLISHNLGKAKNRIFENKKIPMWNHQFRWDGFM</sequence>
<dbReference type="AlphaFoldDB" id="A0AAE1SN66"/>
<reference evidence="1" key="1">
    <citation type="submission" date="2023-12" db="EMBL/GenBank/DDBJ databases">
        <title>Genome assembly of Anisodus tanguticus.</title>
        <authorList>
            <person name="Wang Y.-J."/>
        </authorList>
    </citation>
    <scope>NUCLEOTIDE SEQUENCE</scope>
    <source>
        <strain evidence="1">KB-2021</strain>
        <tissue evidence="1">Leaf</tissue>
    </source>
</reference>
<evidence type="ECO:0000313" key="1">
    <source>
        <dbReference type="EMBL" id="KAK4372942.1"/>
    </source>
</evidence>
<protein>
    <submittedName>
        <fullName evidence="1">Uncharacterized protein</fullName>
    </submittedName>
</protein>
<dbReference type="Proteomes" id="UP001291623">
    <property type="component" value="Unassembled WGS sequence"/>
</dbReference>
<gene>
    <name evidence="1" type="ORF">RND71_008326</name>
</gene>
<dbReference type="EMBL" id="JAVYJV010000004">
    <property type="protein sequence ID" value="KAK4372942.1"/>
    <property type="molecule type" value="Genomic_DNA"/>
</dbReference>
<proteinExistence type="predicted"/>
<keyword evidence="2" id="KW-1185">Reference proteome</keyword>
<name>A0AAE1SN66_9SOLA</name>
<comment type="caution">
    <text evidence="1">The sequence shown here is derived from an EMBL/GenBank/DDBJ whole genome shotgun (WGS) entry which is preliminary data.</text>
</comment>
<organism evidence="1 2">
    <name type="scientific">Anisodus tanguticus</name>
    <dbReference type="NCBI Taxonomy" id="243964"/>
    <lineage>
        <taxon>Eukaryota</taxon>
        <taxon>Viridiplantae</taxon>
        <taxon>Streptophyta</taxon>
        <taxon>Embryophyta</taxon>
        <taxon>Tracheophyta</taxon>
        <taxon>Spermatophyta</taxon>
        <taxon>Magnoliopsida</taxon>
        <taxon>eudicotyledons</taxon>
        <taxon>Gunneridae</taxon>
        <taxon>Pentapetalae</taxon>
        <taxon>asterids</taxon>
        <taxon>lamiids</taxon>
        <taxon>Solanales</taxon>
        <taxon>Solanaceae</taxon>
        <taxon>Solanoideae</taxon>
        <taxon>Hyoscyameae</taxon>
        <taxon>Anisodus</taxon>
    </lineage>
</organism>
<accession>A0AAE1SN66</accession>
<evidence type="ECO:0000313" key="2">
    <source>
        <dbReference type="Proteomes" id="UP001291623"/>
    </source>
</evidence>